<evidence type="ECO:0000256" key="2">
    <source>
        <dbReference type="SAM" id="Coils"/>
    </source>
</evidence>
<evidence type="ECO:0000256" key="1">
    <source>
        <dbReference type="ARBA" id="ARBA00023054"/>
    </source>
</evidence>
<accession>A0A8W8J8Q1</accession>
<dbReference type="EnsemblMetazoa" id="G17843.2">
    <property type="protein sequence ID" value="G17843.2:cds"/>
    <property type="gene ID" value="G17843"/>
</dbReference>
<name>A0A8W8J8Q1_MAGGI</name>
<dbReference type="KEGG" id="crg:105343053"/>
<dbReference type="AlphaFoldDB" id="A0A8W8J8Q1"/>
<feature type="region of interest" description="Disordered" evidence="3">
    <location>
        <begin position="491"/>
        <end position="527"/>
    </location>
</feature>
<feature type="coiled-coil region" evidence="2">
    <location>
        <begin position="410"/>
        <end position="485"/>
    </location>
</feature>
<organism evidence="5 6">
    <name type="scientific">Magallana gigas</name>
    <name type="common">Pacific oyster</name>
    <name type="synonym">Crassostrea gigas</name>
    <dbReference type="NCBI Taxonomy" id="29159"/>
    <lineage>
        <taxon>Eukaryota</taxon>
        <taxon>Metazoa</taxon>
        <taxon>Spiralia</taxon>
        <taxon>Lophotrochozoa</taxon>
        <taxon>Mollusca</taxon>
        <taxon>Bivalvia</taxon>
        <taxon>Autobranchia</taxon>
        <taxon>Pteriomorphia</taxon>
        <taxon>Ostreida</taxon>
        <taxon>Ostreoidea</taxon>
        <taxon>Ostreidae</taxon>
        <taxon>Magallana</taxon>
    </lineage>
</organism>
<dbReference type="OMA" id="QEGLWKF"/>
<protein>
    <recommendedName>
        <fullName evidence="4">Translin-associated factor X-interacting protein 1 N-terminal domain-containing protein</fullName>
    </recommendedName>
</protein>
<dbReference type="InterPro" id="IPR032755">
    <property type="entry name" value="TSNAXIP1_N"/>
</dbReference>
<dbReference type="PANTHER" id="PTHR34916">
    <property type="entry name" value="GI:13385330"/>
    <property type="match status" value="1"/>
</dbReference>
<evidence type="ECO:0000259" key="4">
    <source>
        <dbReference type="Pfam" id="PF15739"/>
    </source>
</evidence>
<dbReference type="RefSeq" id="XP_011448514.2">
    <property type="nucleotide sequence ID" value="XM_011450212.4"/>
</dbReference>
<dbReference type="Pfam" id="PF15739">
    <property type="entry name" value="TSNAXIP1_N"/>
    <property type="match status" value="1"/>
</dbReference>
<dbReference type="OrthoDB" id="10024479at2759"/>
<reference evidence="5" key="1">
    <citation type="submission" date="2022-08" db="UniProtKB">
        <authorList>
            <consortium name="EnsemblMetazoa"/>
        </authorList>
    </citation>
    <scope>IDENTIFICATION</scope>
    <source>
        <strain evidence="5">05x7-T-G4-1.051#20</strain>
    </source>
</reference>
<keyword evidence="6" id="KW-1185">Reference proteome</keyword>
<feature type="region of interest" description="Disordered" evidence="3">
    <location>
        <begin position="123"/>
        <end position="144"/>
    </location>
</feature>
<evidence type="ECO:0000256" key="3">
    <source>
        <dbReference type="SAM" id="MobiDB-lite"/>
    </source>
</evidence>
<feature type="domain" description="Translin-associated factor X-interacting protein 1 N-terminal" evidence="4">
    <location>
        <begin position="254"/>
        <end position="367"/>
    </location>
</feature>
<dbReference type="PANTHER" id="PTHR34916:SF1">
    <property type="entry name" value="GI:13385330"/>
    <property type="match status" value="1"/>
</dbReference>
<dbReference type="GeneID" id="105343053"/>
<feature type="coiled-coil region" evidence="2">
    <location>
        <begin position="342"/>
        <end position="380"/>
    </location>
</feature>
<dbReference type="EnsemblMetazoa" id="G17843.3">
    <property type="protein sequence ID" value="G17843.3:cds"/>
    <property type="gene ID" value="G17843"/>
</dbReference>
<dbReference type="Proteomes" id="UP000005408">
    <property type="component" value="Unassembled WGS sequence"/>
</dbReference>
<evidence type="ECO:0000313" key="6">
    <source>
        <dbReference type="Proteomes" id="UP000005408"/>
    </source>
</evidence>
<sequence>MTAFNFTSRKQLKQLLNDVEGVQKDDIHSYAGGHLNESYLYKPPSSWGSSKWTAGKGKRISLVEKSTVPNPPVRKSTNTKDTKMKDTLYDFSVGTTGSVPLYNSEINMAPQIRYKNIKTPVSTIGTIDDRPESTKRNPSAASKKSVYTELQDGVLVEELKAEEIMLPGGSGQSKRLPPMEEEGEDYDVMEDIQKSLNIDNLYTFRHQFLPTHHIGVTKRDQYRKMKSMESQVIGMEDASEQNVLSAVRAVRHLEKRLEEELDALNFIGDDRPNFHKLQVYSNVLEDLIEESPTFTYILKSIKMEYDNYISKLLDQQSPDHTKKLRTQAELMLYRGTSRPQELQEVENKVSTLEEKAKSLLENNERLRKELLEEEELLSREPTEPEPRVQLASTYHEEPMAELADEIEHVKALILEKLDDLNALRTKLREEYVPLTVCNHLEQCIKETEVEVQKLLKQNEYLERSISEMETDLREAIQDADTSERDARRIWRKVNSRKGLPHMPNEKNGTTESDDDDDDESKWNWYIS</sequence>
<evidence type="ECO:0000313" key="5">
    <source>
        <dbReference type="EnsemblMetazoa" id="G17843.2:cds"/>
    </source>
</evidence>
<keyword evidence="1 2" id="KW-0175">Coiled coil</keyword>
<proteinExistence type="predicted"/>